<evidence type="ECO:0000313" key="3">
    <source>
        <dbReference type="Proteomes" id="UP001069802"/>
    </source>
</evidence>
<feature type="domain" description="Mannosyl-glycoprotein endo-beta-N-acetylglucosamidase-like" evidence="1">
    <location>
        <begin position="170"/>
        <end position="305"/>
    </location>
</feature>
<dbReference type="InterPro" id="IPR002901">
    <property type="entry name" value="MGlyc_endo_b_GlcNAc-like_dom"/>
</dbReference>
<dbReference type="RefSeq" id="WP_269423461.1">
    <property type="nucleotide sequence ID" value="NZ_JAPWGY010000003.1"/>
</dbReference>
<name>A0ABT4LLP8_9PROT</name>
<organism evidence="2 3">
    <name type="scientific">Kiloniella laminariae</name>
    <dbReference type="NCBI Taxonomy" id="454162"/>
    <lineage>
        <taxon>Bacteria</taxon>
        <taxon>Pseudomonadati</taxon>
        <taxon>Pseudomonadota</taxon>
        <taxon>Alphaproteobacteria</taxon>
        <taxon>Rhodospirillales</taxon>
        <taxon>Kiloniellaceae</taxon>
        <taxon>Kiloniella</taxon>
    </lineage>
</organism>
<sequence length="337" mass="38060">MKKYSSLHRIVFWLLTGGVCFVVAALLIPEPRRAQFFPSGISLDSRESMLSLFQAHEYHLVDVRNRKLSVPRLFIDRFPDDFGNEPDVEVRKSLFIRSLLPLVLRVNEKVLRERDKLIAFTNRLELVDNKSETTEFSTDEIAWLSGLAERYRVANVLRDGHIDPVKLARLTKRVDVVPVSLILAQAIQESGWGTSRFVREGNALFGQRIWVENGTGLVPQDRGEEESFRVRSFDSLLGSVEAYVHNLNSHVSYSQFRSRRWQLRRAGANLDGRLDGPGLAMSLTAYSEEGSKYVAALQSVMSSNKLQDFDQAKLVSDDVILSGSVDFSPLAFLSPKG</sequence>
<dbReference type="EMBL" id="JAPWGY010000003">
    <property type="protein sequence ID" value="MCZ4281296.1"/>
    <property type="molecule type" value="Genomic_DNA"/>
</dbReference>
<protein>
    <submittedName>
        <fullName evidence="2">Glucosaminidase domain-containing protein</fullName>
    </submittedName>
</protein>
<evidence type="ECO:0000259" key="1">
    <source>
        <dbReference type="Pfam" id="PF01832"/>
    </source>
</evidence>
<dbReference type="Pfam" id="PF01832">
    <property type="entry name" value="Glucosaminidase"/>
    <property type="match status" value="1"/>
</dbReference>
<gene>
    <name evidence="2" type="ORF">O4H49_10940</name>
</gene>
<keyword evidence="3" id="KW-1185">Reference proteome</keyword>
<reference evidence="2" key="1">
    <citation type="submission" date="2022-12" db="EMBL/GenBank/DDBJ databases">
        <title>Bacterial isolates from different developmental stages of Nematostella vectensis.</title>
        <authorList>
            <person name="Fraune S."/>
        </authorList>
    </citation>
    <scope>NUCLEOTIDE SEQUENCE</scope>
    <source>
        <strain evidence="2">G21630-S1</strain>
    </source>
</reference>
<dbReference type="Gene3D" id="1.10.530.10">
    <property type="match status" value="1"/>
</dbReference>
<dbReference type="InterPro" id="IPR053195">
    <property type="entry name" value="Bax-like"/>
</dbReference>
<proteinExistence type="predicted"/>
<evidence type="ECO:0000313" key="2">
    <source>
        <dbReference type="EMBL" id="MCZ4281296.1"/>
    </source>
</evidence>
<dbReference type="Proteomes" id="UP001069802">
    <property type="component" value="Unassembled WGS sequence"/>
</dbReference>
<dbReference type="PANTHER" id="PTHR40572">
    <property type="entry name" value="PROTEIN BAX"/>
    <property type="match status" value="1"/>
</dbReference>
<dbReference type="PANTHER" id="PTHR40572:SF1">
    <property type="entry name" value="PROTEIN BAX"/>
    <property type="match status" value="1"/>
</dbReference>
<comment type="caution">
    <text evidence="2">The sequence shown here is derived from an EMBL/GenBank/DDBJ whole genome shotgun (WGS) entry which is preliminary data.</text>
</comment>
<accession>A0ABT4LLP8</accession>